<comment type="caution">
    <text evidence="1">The sequence shown here is derived from an EMBL/GenBank/DDBJ whole genome shotgun (WGS) entry which is preliminary data.</text>
</comment>
<organism evidence="1 2">
    <name type="scientific">Nephila pilipes</name>
    <name type="common">Giant wood spider</name>
    <name type="synonym">Nephila maculata</name>
    <dbReference type="NCBI Taxonomy" id="299642"/>
    <lineage>
        <taxon>Eukaryota</taxon>
        <taxon>Metazoa</taxon>
        <taxon>Ecdysozoa</taxon>
        <taxon>Arthropoda</taxon>
        <taxon>Chelicerata</taxon>
        <taxon>Arachnida</taxon>
        <taxon>Araneae</taxon>
        <taxon>Araneomorphae</taxon>
        <taxon>Entelegynae</taxon>
        <taxon>Araneoidea</taxon>
        <taxon>Nephilidae</taxon>
        <taxon>Nephila</taxon>
    </lineage>
</organism>
<dbReference type="Proteomes" id="UP000887013">
    <property type="component" value="Unassembled WGS sequence"/>
</dbReference>
<reference evidence="1" key="1">
    <citation type="submission" date="2020-08" db="EMBL/GenBank/DDBJ databases">
        <title>Multicomponent nature underlies the extraordinary mechanical properties of spider dragline silk.</title>
        <authorList>
            <person name="Kono N."/>
            <person name="Nakamura H."/>
            <person name="Mori M."/>
            <person name="Yoshida Y."/>
            <person name="Ohtoshi R."/>
            <person name="Malay A.D."/>
            <person name="Moran D.A.P."/>
            <person name="Tomita M."/>
            <person name="Numata K."/>
            <person name="Arakawa K."/>
        </authorList>
    </citation>
    <scope>NUCLEOTIDE SEQUENCE</scope>
</reference>
<keyword evidence="2" id="KW-1185">Reference proteome</keyword>
<accession>A0A8X6QBA8</accession>
<evidence type="ECO:0000313" key="1">
    <source>
        <dbReference type="EMBL" id="GFU16257.1"/>
    </source>
</evidence>
<proteinExistence type="predicted"/>
<dbReference type="AlphaFoldDB" id="A0A8X6QBA8"/>
<gene>
    <name evidence="1" type="ORF">NPIL_87191</name>
</gene>
<dbReference type="EMBL" id="BMAW01030404">
    <property type="protein sequence ID" value="GFU16257.1"/>
    <property type="molecule type" value="Genomic_DNA"/>
</dbReference>
<protein>
    <submittedName>
        <fullName evidence="1">Uncharacterized protein</fullName>
    </submittedName>
</protein>
<evidence type="ECO:0000313" key="2">
    <source>
        <dbReference type="Proteomes" id="UP000887013"/>
    </source>
</evidence>
<sequence length="95" mass="10156">MSEQSTEGQRTCFGQPSEHCCHRGNTAQSGTFSNAETDGPAPMRWVLNSVTTTGKRLSHPSSAIRLRITAIPISGNWSQSITCASIPVVPNLRGS</sequence>
<name>A0A8X6QBA8_NEPPI</name>